<reference evidence="2" key="1">
    <citation type="submission" date="2023-07" db="EMBL/GenBank/DDBJ databases">
        <title>A chromosome-level genome assembly of Lolium multiflorum.</title>
        <authorList>
            <person name="Chen Y."/>
            <person name="Copetti D."/>
            <person name="Kolliker R."/>
            <person name="Studer B."/>
        </authorList>
    </citation>
    <scope>NUCLEOTIDE SEQUENCE</scope>
    <source>
        <strain evidence="2">02402/16</strain>
        <tissue evidence="2">Leaf</tissue>
    </source>
</reference>
<protein>
    <recommendedName>
        <fullName evidence="4">Transposase</fullName>
    </recommendedName>
</protein>
<proteinExistence type="predicted"/>
<dbReference type="Proteomes" id="UP001231189">
    <property type="component" value="Unassembled WGS sequence"/>
</dbReference>
<feature type="non-terminal residue" evidence="2">
    <location>
        <position position="1"/>
    </location>
</feature>
<dbReference type="PANTHER" id="PTHR10775">
    <property type="entry name" value="OS08G0208400 PROTEIN"/>
    <property type="match status" value="1"/>
</dbReference>
<evidence type="ECO:0008006" key="4">
    <source>
        <dbReference type="Google" id="ProtNLM"/>
    </source>
</evidence>
<accession>A0AAD8X6Q9</accession>
<dbReference type="AlphaFoldDB" id="A0AAD8X6Q9"/>
<keyword evidence="3" id="KW-1185">Reference proteome</keyword>
<evidence type="ECO:0000313" key="3">
    <source>
        <dbReference type="Proteomes" id="UP001231189"/>
    </source>
</evidence>
<comment type="caution">
    <text evidence="2">The sequence shown here is derived from an EMBL/GenBank/DDBJ whole genome shotgun (WGS) entry which is preliminary data.</text>
</comment>
<dbReference type="PANTHER" id="PTHR10775:SF185">
    <property type="entry name" value="OS08G0208400 PROTEIN"/>
    <property type="match status" value="1"/>
</dbReference>
<organism evidence="2 3">
    <name type="scientific">Lolium multiflorum</name>
    <name type="common">Italian ryegrass</name>
    <name type="synonym">Lolium perenne subsp. multiflorum</name>
    <dbReference type="NCBI Taxonomy" id="4521"/>
    <lineage>
        <taxon>Eukaryota</taxon>
        <taxon>Viridiplantae</taxon>
        <taxon>Streptophyta</taxon>
        <taxon>Embryophyta</taxon>
        <taxon>Tracheophyta</taxon>
        <taxon>Spermatophyta</taxon>
        <taxon>Magnoliopsida</taxon>
        <taxon>Liliopsida</taxon>
        <taxon>Poales</taxon>
        <taxon>Poaceae</taxon>
        <taxon>BOP clade</taxon>
        <taxon>Pooideae</taxon>
        <taxon>Poodae</taxon>
        <taxon>Poeae</taxon>
        <taxon>Poeae Chloroplast Group 2 (Poeae type)</taxon>
        <taxon>Loliodinae</taxon>
        <taxon>Loliinae</taxon>
        <taxon>Lolium</taxon>
    </lineage>
</organism>
<dbReference type="InterPro" id="IPR004242">
    <property type="entry name" value="Transposase_21"/>
</dbReference>
<sequence>MTWHKNGLRFKDEEGRLNMGHPSDGKAWQNFDAKHPDKANDARNVRIAIATDGFNPYAGRFPCPVCRHRLEFIWLNAGRKYVAFDKHRKYLKRGHRFRGDKKNFTKGKVVREEETIPKFNGETVDGELRALQRSKEPGKTYVGYGETHNWTHVPGLTQLEYYKDLELPHNIDMMHTEKNVGESVFNTVLTIPDKTKDNVKARVDVENLCDRQRLHMHPPEGNRKNWVKPHANYVLDSLQKKEAMMWLKYAVMFPDGYCSNMSKGVNLTTGKVNGLKSHDYHIWIERLMPVMVRGYLPEHVWRVLAELSHFFRTREFKYIRNKCDNKNKIEACIAEATILREISSTGARILLEKAPSGCDISEDQLWKEVLPKILFFRMTEKAEGGASWTQVGPHHRVARPMAWPRHHVVWGPRPLSPPFLRETLRPEDLSHGGILTKGYSRLCGAENSREKRALRRAGIRRGNSLPRGKSTPSSPPSSWTSSPSPSSSSPPSSPPSPPLDIVTAVAIWLRMLARGIITSIETFIETACQHLRSSLGSTFLLIEDTTIHPYTCGSSRLFSGAVAGSEALLKHLEDSESEIFRKERDELEEIFLRQPILKHDLPVEDLGTTPPPKEDP</sequence>
<evidence type="ECO:0000256" key="1">
    <source>
        <dbReference type="SAM" id="MobiDB-lite"/>
    </source>
</evidence>
<feature type="compositionally biased region" description="Low complexity" evidence="1">
    <location>
        <begin position="470"/>
        <end position="490"/>
    </location>
</feature>
<feature type="region of interest" description="Disordered" evidence="1">
    <location>
        <begin position="451"/>
        <end position="497"/>
    </location>
</feature>
<name>A0AAD8X6Q9_LOLMU</name>
<dbReference type="EMBL" id="JAUUTY010000001">
    <property type="protein sequence ID" value="KAK1698701.1"/>
    <property type="molecule type" value="Genomic_DNA"/>
</dbReference>
<dbReference type="Pfam" id="PF02992">
    <property type="entry name" value="Transposase_21"/>
    <property type="match status" value="1"/>
</dbReference>
<gene>
    <name evidence="2" type="ORF">QYE76_015398</name>
</gene>
<evidence type="ECO:0000313" key="2">
    <source>
        <dbReference type="EMBL" id="KAK1698701.1"/>
    </source>
</evidence>